<evidence type="ECO:0000313" key="2">
    <source>
        <dbReference type="Proteomes" id="UP001497680"/>
    </source>
</evidence>
<gene>
    <name evidence="1" type="ORF">F4821DRAFT_103711</name>
</gene>
<sequence>MQRHLFVLSACVLGTPNVHDLAVCSGAVPVKGLASAGPNCSTPGALVSGDRASNQAFKVLFRGGIRYYLQPPIGNPCNFDPKAPKPQALWRCPKHQNLKKRPNYSTLRTSINLKKCQVIWLYPFLLDPSDYCRMLRNTFEQFTKAPYVGVGTKLFLFLRPHQ</sequence>
<proteinExistence type="predicted"/>
<reference evidence="1 2" key="1">
    <citation type="journal article" date="2022" name="New Phytol.">
        <title>Ecological generalism drives hyperdiversity of secondary metabolite gene clusters in xylarialean endophytes.</title>
        <authorList>
            <person name="Franco M.E.E."/>
            <person name="Wisecaver J.H."/>
            <person name="Arnold A.E."/>
            <person name="Ju Y.M."/>
            <person name="Slot J.C."/>
            <person name="Ahrendt S."/>
            <person name="Moore L.P."/>
            <person name="Eastman K.E."/>
            <person name="Scott K."/>
            <person name="Konkel Z."/>
            <person name="Mondo S.J."/>
            <person name="Kuo A."/>
            <person name="Hayes R.D."/>
            <person name="Haridas S."/>
            <person name="Andreopoulos B."/>
            <person name="Riley R."/>
            <person name="LaButti K."/>
            <person name="Pangilinan J."/>
            <person name="Lipzen A."/>
            <person name="Amirebrahimi M."/>
            <person name="Yan J."/>
            <person name="Adam C."/>
            <person name="Keymanesh K."/>
            <person name="Ng V."/>
            <person name="Louie K."/>
            <person name="Northen T."/>
            <person name="Drula E."/>
            <person name="Henrissat B."/>
            <person name="Hsieh H.M."/>
            <person name="Youens-Clark K."/>
            <person name="Lutzoni F."/>
            <person name="Miadlikowska J."/>
            <person name="Eastwood D.C."/>
            <person name="Hamelin R.C."/>
            <person name="Grigoriev I.V."/>
            <person name="U'Ren J.M."/>
        </authorList>
    </citation>
    <scope>NUCLEOTIDE SEQUENCE [LARGE SCALE GENOMIC DNA]</scope>
    <source>
        <strain evidence="1 2">ER1909</strain>
    </source>
</reference>
<dbReference type="Proteomes" id="UP001497680">
    <property type="component" value="Unassembled WGS sequence"/>
</dbReference>
<keyword evidence="2" id="KW-1185">Reference proteome</keyword>
<name>A0ACC0D5V6_9PEZI</name>
<dbReference type="EMBL" id="MU394306">
    <property type="protein sequence ID" value="KAI6087745.1"/>
    <property type="molecule type" value="Genomic_DNA"/>
</dbReference>
<organism evidence="1 2">
    <name type="scientific">Hypoxylon rubiginosum</name>
    <dbReference type="NCBI Taxonomy" id="110542"/>
    <lineage>
        <taxon>Eukaryota</taxon>
        <taxon>Fungi</taxon>
        <taxon>Dikarya</taxon>
        <taxon>Ascomycota</taxon>
        <taxon>Pezizomycotina</taxon>
        <taxon>Sordariomycetes</taxon>
        <taxon>Xylariomycetidae</taxon>
        <taxon>Xylariales</taxon>
        <taxon>Hypoxylaceae</taxon>
        <taxon>Hypoxylon</taxon>
    </lineage>
</organism>
<accession>A0ACC0D5V6</accession>
<evidence type="ECO:0000313" key="1">
    <source>
        <dbReference type="EMBL" id="KAI6087745.1"/>
    </source>
</evidence>
<comment type="caution">
    <text evidence="1">The sequence shown here is derived from an EMBL/GenBank/DDBJ whole genome shotgun (WGS) entry which is preliminary data.</text>
</comment>
<protein>
    <submittedName>
        <fullName evidence="1">Uncharacterized protein</fullName>
    </submittedName>
</protein>